<keyword evidence="2" id="KW-1185">Reference proteome</keyword>
<evidence type="ECO:0000313" key="1">
    <source>
        <dbReference type="EMBL" id="GFX91814.1"/>
    </source>
</evidence>
<comment type="caution">
    <text evidence="1">The sequence shown here is derived from an EMBL/GenBank/DDBJ whole genome shotgun (WGS) entry which is preliminary data.</text>
</comment>
<gene>
    <name evidence="1" type="ORF">TNCV_3530131</name>
</gene>
<evidence type="ECO:0000313" key="2">
    <source>
        <dbReference type="Proteomes" id="UP000887159"/>
    </source>
</evidence>
<reference evidence="1" key="1">
    <citation type="submission" date="2020-08" db="EMBL/GenBank/DDBJ databases">
        <title>Multicomponent nature underlies the extraordinary mechanical properties of spider dragline silk.</title>
        <authorList>
            <person name="Kono N."/>
            <person name="Nakamura H."/>
            <person name="Mori M."/>
            <person name="Yoshida Y."/>
            <person name="Ohtoshi R."/>
            <person name="Malay A.D."/>
            <person name="Moran D.A.P."/>
            <person name="Tomita M."/>
            <person name="Numata K."/>
            <person name="Arakawa K."/>
        </authorList>
    </citation>
    <scope>NUCLEOTIDE SEQUENCE</scope>
</reference>
<name>A0A8X6V3H4_TRICX</name>
<accession>A0A8X6V3H4</accession>
<organism evidence="1 2">
    <name type="scientific">Trichonephila clavipes</name>
    <name type="common">Golden silk orbweaver</name>
    <name type="synonym">Nephila clavipes</name>
    <dbReference type="NCBI Taxonomy" id="2585209"/>
    <lineage>
        <taxon>Eukaryota</taxon>
        <taxon>Metazoa</taxon>
        <taxon>Ecdysozoa</taxon>
        <taxon>Arthropoda</taxon>
        <taxon>Chelicerata</taxon>
        <taxon>Arachnida</taxon>
        <taxon>Araneae</taxon>
        <taxon>Araneomorphae</taxon>
        <taxon>Entelegynae</taxon>
        <taxon>Araneoidea</taxon>
        <taxon>Nephilidae</taxon>
        <taxon>Trichonephila</taxon>
    </lineage>
</organism>
<dbReference type="AlphaFoldDB" id="A0A8X6V3H4"/>
<sequence>MAPWSKSKTRGQRVISSSLVLLKTRRIERADVRVKSFEAQSSPIGVVEKLGERVPVQHVSSLPVTLGEKRLVQSRTMYKMLGVHDLSRAAQSAYRGSSNFDFIQMVSQGVMSGG</sequence>
<protein>
    <submittedName>
        <fullName evidence="1">Uncharacterized protein</fullName>
    </submittedName>
</protein>
<dbReference type="Proteomes" id="UP000887159">
    <property type="component" value="Unassembled WGS sequence"/>
</dbReference>
<dbReference type="EMBL" id="BMAU01021136">
    <property type="protein sequence ID" value="GFX91814.1"/>
    <property type="molecule type" value="Genomic_DNA"/>
</dbReference>
<proteinExistence type="predicted"/>